<dbReference type="NCBIfam" id="TIGR01855">
    <property type="entry name" value="IMP_synth_hisH"/>
    <property type="match status" value="1"/>
</dbReference>
<evidence type="ECO:0000259" key="14">
    <source>
        <dbReference type="Pfam" id="PF00117"/>
    </source>
</evidence>
<evidence type="ECO:0000256" key="6">
    <source>
        <dbReference type="ARBA" id="ARBA00022801"/>
    </source>
</evidence>
<dbReference type="AlphaFoldDB" id="A0A1E7Q5F9"/>
<dbReference type="Gene3D" id="3.40.50.880">
    <property type="match status" value="1"/>
</dbReference>
<feature type="active site" evidence="12 13">
    <location>
        <position position="191"/>
    </location>
</feature>
<dbReference type="GO" id="GO:0004359">
    <property type="term" value="F:glutaminase activity"/>
    <property type="evidence" value="ECO:0007669"/>
    <property type="project" value="UniProtKB-EC"/>
</dbReference>
<feature type="active site" evidence="12 13">
    <location>
        <position position="189"/>
    </location>
</feature>
<dbReference type="SUPFAM" id="SSF52317">
    <property type="entry name" value="Class I glutamine amidotransferase-like"/>
    <property type="match status" value="1"/>
</dbReference>
<dbReference type="GO" id="GO:0016829">
    <property type="term" value="F:lyase activity"/>
    <property type="evidence" value="ECO:0007669"/>
    <property type="project" value="UniProtKB-KW"/>
</dbReference>
<evidence type="ECO:0000256" key="8">
    <source>
        <dbReference type="ARBA" id="ARBA00023102"/>
    </source>
</evidence>
<dbReference type="RefSeq" id="WP_070048916.1">
    <property type="nucleotide sequence ID" value="NZ_CBCSDO010000006.1"/>
</dbReference>
<keyword evidence="15" id="KW-0808">Transferase</keyword>
<keyword evidence="6 12" id="KW-0378">Hydrolase</keyword>
<evidence type="ECO:0000256" key="9">
    <source>
        <dbReference type="ARBA" id="ARBA00023239"/>
    </source>
</evidence>
<evidence type="ECO:0000256" key="2">
    <source>
        <dbReference type="ARBA" id="ARBA00005091"/>
    </source>
</evidence>
<sequence length="209" mass="22576">MAGLSNVSGLVIVDTGCANISSVYFACQRLGVTATVSRDIKAIKQAQRVILPGVGTANNAMAQLQQADLIDTLQQLQQPVLGICLGMQLLTESSQEGNVSCLNLIPGKVAAMQVEASQNNKLRLPHMGWNTLNNIQPHPLLTGFTEQDYVYFVHSFALAVNDYTLASCHYGCDFSAVIAKDNVAGAQFHPERSGKAGARLIENFLKWQL</sequence>
<accession>A0A1E7Q5F9</accession>
<dbReference type="FunFam" id="3.40.50.880:FF:000009">
    <property type="entry name" value="Imidazole glycerol phosphate synthase subunit HisH"/>
    <property type="match status" value="1"/>
</dbReference>
<dbReference type="GO" id="GO:0005737">
    <property type="term" value="C:cytoplasm"/>
    <property type="evidence" value="ECO:0007669"/>
    <property type="project" value="UniProtKB-SubCell"/>
</dbReference>
<dbReference type="OrthoDB" id="9807137at2"/>
<comment type="subunit">
    <text evidence="3 12">Heterodimer of HisH and HisF.</text>
</comment>
<dbReference type="GO" id="GO:0000107">
    <property type="term" value="F:imidazoleglycerol-phosphate synthase activity"/>
    <property type="evidence" value="ECO:0007669"/>
    <property type="project" value="UniProtKB-UniRule"/>
</dbReference>
<dbReference type="Proteomes" id="UP000242258">
    <property type="component" value="Unassembled WGS sequence"/>
</dbReference>
<dbReference type="EC" id="3.5.1.2" evidence="12"/>
<dbReference type="PIRSF" id="PIRSF000495">
    <property type="entry name" value="Amidotransf_hisH"/>
    <property type="match status" value="1"/>
</dbReference>
<keyword evidence="5 12" id="KW-0028">Amino-acid biosynthesis</keyword>
<comment type="catalytic activity">
    <reaction evidence="11 12">
        <text>L-glutamine + H2O = L-glutamate + NH4(+)</text>
        <dbReference type="Rhea" id="RHEA:15889"/>
        <dbReference type="ChEBI" id="CHEBI:15377"/>
        <dbReference type="ChEBI" id="CHEBI:28938"/>
        <dbReference type="ChEBI" id="CHEBI:29985"/>
        <dbReference type="ChEBI" id="CHEBI:58359"/>
        <dbReference type="EC" id="3.5.1.2"/>
    </reaction>
</comment>
<dbReference type="PANTHER" id="PTHR42701:SF1">
    <property type="entry name" value="IMIDAZOLE GLYCEROL PHOSPHATE SYNTHASE SUBUNIT HISH"/>
    <property type="match status" value="1"/>
</dbReference>
<evidence type="ECO:0000256" key="7">
    <source>
        <dbReference type="ARBA" id="ARBA00022962"/>
    </source>
</evidence>
<evidence type="ECO:0000313" key="15">
    <source>
        <dbReference type="EMBL" id="OEY69350.1"/>
    </source>
</evidence>
<evidence type="ECO:0000256" key="12">
    <source>
        <dbReference type="HAMAP-Rule" id="MF_00278"/>
    </source>
</evidence>
<keyword evidence="4 12" id="KW-0963">Cytoplasm</keyword>
<reference evidence="16" key="1">
    <citation type="submission" date="2016-09" db="EMBL/GenBank/DDBJ databases">
        <authorList>
            <person name="Wan X."/>
            <person name="Hou S."/>
        </authorList>
    </citation>
    <scope>NUCLEOTIDE SEQUENCE [LARGE SCALE GENOMIC DNA]</scope>
    <source>
        <strain evidence="16">KH87</strain>
    </source>
</reference>
<evidence type="ECO:0000256" key="1">
    <source>
        <dbReference type="ARBA" id="ARBA00004496"/>
    </source>
</evidence>
<evidence type="ECO:0000256" key="11">
    <source>
        <dbReference type="ARBA" id="ARBA00049534"/>
    </source>
</evidence>
<protein>
    <recommendedName>
        <fullName evidence="12">Imidazole glycerol phosphate synthase subunit HisH</fullName>
        <ecNumber evidence="12">4.3.2.10</ecNumber>
    </recommendedName>
    <alternativeName>
        <fullName evidence="12">IGP synthase glutaminase subunit</fullName>
        <ecNumber evidence="12">3.5.1.2</ecNumber>
    </alternativeName>
    <alternativeName>
        <fullName evidence="12">IGP synthase subunit HisH</fullName>
    </alternativeName>
    <alternativeName>
        <fullName evidence="12">ImGP synthase subunit HisH</fullName>
        <shortName evidence="12">IGPS subunit HisH</shortName>
    </alternativeName>
</protein>
<gene>
    <name evidence="12" type="primary">hisH</name>
    <name evidence="15" type="ORF">BI198_07015</name>
</gene>
<evidence type="ECO:0000313" key="16">
    <source>
        <dbReference type="Proteomes" id="UP000242258"/>
    </source>
</evidence>
<comment type="subcellular location">
    <subcellularLocation>
        <location evidence="1 12">Cytoplasm</location>
    </subcellularLocation>
</comment>
<comment type="caution">
    <text evidence="15">The sequence shown here is derived from an EMBL/GenBank/DDBJ whole genome shotgun (WGS) entry which is preliminary data.</text>
</comment>
<dbReference type="UniPathway" id="UPA00031">
    <property type="reaction ID" value="UER00010"/>
</dbReference>
<dbReference type="Pfam" id="PF00117">
    <property type="entry name" value="GATase"/>
    <property type="match status" value="1"/>
</dbReference>
<evidence type="ECO:0000256" key="4">
    <source>
        <dbReference type="ARBA" id="ARBA00022490"/>
    </source>
</evidence>
<dbReference type="EMBL" id="MKEK01000001">
    <property type="protein sequence ID" value="OEY69350.1"/>
    <property type="molecule type" value="Genomic_DNA"/>
</dbReference>
<feature type="active site" description="Nucleophile" evidence="12 13">
    <location>
        <position position="84"/>
    </location>
</feature>
<dbReference type="InterPro" id="IPR029062">
    <property type="entry name" value="Class_I_gatase-like"/>
</dbReference>
<dbReference type="CDD" id="cd01748">
    <property type="entry name" value="GATase1_IGP_Synthase"/>
    <property type="match status" value="1"/>
</dbReference>
<dbReference type="GO" id="GO:0000105">
    <property type="term" value="P:L-histidine biosynthetic process"/>
    <property type="evidence" value="ECO:0007669"/>
    <property type="project" value="UniProtKB-UniRule"/>
</dbReference>
<name>A0A1E7Q5F9_9GAMM</name>
<keyword evidence="9 12" id="KW-0456">Lyase</keyword>
<comment type="pathway">
    <text evidence="2 12">Amino-acid biosynthesis; L-histidine biosynthesis; L-histidine from 5-phospho-alpha-D-ribose 1-diphosphate: step 5/9.</text>
</comment>
<keyword evidence="7 12" id="KW-0315">Glutamine amidotransferase</keyword>
<organism evidence="15 16">
    <name type="scientific">Rheinheimera salexigens</name>
    <dbReference type="NCBI Taxonomy" id="1628148"/>
    <lineage>
        <taxon>Bacteria</taxon>
        <taxon>Pseudomonadati</taxon>
        <taxon>Pseudomonadota</taxon>
        <taxon>Gammaproteobacteria</taxon>
        <taxon>Chromatiales</taxon>
        <taxon>Chromatiaceae</taxon>
        <taxon>Rheinheimera</taxon>
    </lineage>
</organism>
<feature type="domain" description="Glutamine amidotransferase" evidence="14">
    <location>
        <begin position="12"/>
        <end position="205"/>
    </location>
</feature>
<dbReference type="PROSITE" id="PS51273">
    <property type="entry name" value="GATASE_TYPE_1"/>
    <property type="match status" value="1"/>
</dbReference>
<dbReference type="InterPro" id="IPR010139">
    <property type="entry name" value="Imidazole-glycPsynth_HisH"/>
</dbReference>
<keyword evidence="16" id="KW-1185">Reference proteome</keyword>
<comment type="catalytic activity">
    <reaction evidence="10 12">
        <text>5-[(5-phospho-1-deoxy-D-ribulos-1-ylimino)methylamino]-1-(5-phospho-beta-D-ribosyl)imidazole-4-carboxamide + L-glutamine = D-erythro-1-(imidazol-4-yl)glycerol 3-phosphate + 5-amino-1-(5-phospho-beta-D-ribosyl)imidazole-4-carboxamide + L-glutamate + H(+)</text>
        <dbReference type="Rhea" id="RHEA:24793"/>
        <dbReference type="ChEBI" id="CHEBI:15378"/>
        <dbReference type="ChEBI" id="CHEBI:29985"/>
        <dbReference type="ChEBI" id="CHEBI:58278"/>
        <dbReference type="ChEBI" id="CHEBI:58359"/>
        <dbReference type="ChEBI" id="CHEBI:58475"/>
        <dbReference type="ChEBI" id="CHEBI:58525"/>
        <dbReference type="EC" id="4.3.2.10"/>
    </reaction>
</comment>
<keyword evidence="8 12" id="KW-0368">Histidine biosynthesis</keyword>
<dbReference type="InterPro" id="IPR017926">
    <property type="entry name" value="GATASE"/>
</dbReference>
<evidence type="ECO:0000256" key="10">
    <source>
        <dbReference type="ARBA" id="ARBA00047838"/>
    </source>
</evidence>
<evidence type="ECO:0000256" key="13">
    <source>
        <dbReference type="PIRSR" id="PIRSR000495-1"/>
    </source>
</evidence>
<dbReference type="STRING" id="1628148.BI198_07015"/>
<evidence type="ECO:0000256" key="5">
    <source>
        <dbReference type="ARBA" id="ARBA00022605"/>
    </source>
</evidence>
<proteinExistence type="inferred from homology"/>
<dbReference type="EC" id="4.3.2.10" evidence="12"/>
<dbReference type="PANTHER" id="PTHR42701">
    <property type="entry name" value="IMIDAZOLE GLYCEROL PHOSPHATE SYNTHASE SUBUNIT HISH"/>
    <property type="match status" value="1"/>
</dbReference>
<evidence type="ECO:0000256" key="3">
    <source>
        <dbReference type="ARBA" id="ARBA00011152"/>
    </source>
</evidence>
<comment type="function">
    <text evidence="12">IGPS catalyzes the conversion of PRFAR and glutamine to IGP, AICAR and glutamate. The HisH subunit catalyzes the hydrolysis of glutamine to glutamate and ammonia as part of the synthesis of IGP and AICAR. The resulting ammonia molecule is channeled to the active site of HisF.</text>
</comment>
<dbReference type="PRINTS" id="PR00097">
    <property type="entry name" value="ANTSNTHASEII"/>
</dbReference>
<dbReference type="HAMAP" id="MF_00278">
    <property type="entry name" value="HisH"/>
    <property type="match status" value="1"/>
</dbReference>